<evidence type="ECO:0000313" key="2">
    <source>
        <dbReference type="Proteomes" id="UP000595272"/>
    </source>
</evidence>
<reference evidence="1 2" key="1">
    <citation type="submission" date="2020-12" db="EMBL/GenBank/DDBJ databases">
        <title>Complete genome sequence of Stenotrophomonas maltophilia phage Salva.</title>
        <authorList>
            <person name="Jefferson B."/>
            <person name="Yao G."/>
            <person name="Clark J."/>
            <person name="Le T."/>
            <person name="Young R."/>
            <person name="Gonzalez C."/>
            <person name="Liu M."/>
        </authorList>
    </citation>
    <scope>NUCLEOTIDE SEQUENCE [LARGE SCALE GENOMIC DNA]</scope>
</reference>
<evidence type="ECO:0000313" key="1">
    <source>
        <dbReference type="EMBL" id="QQM18254.1"/>
    </source>
</evidence>
<accession>A0A8B6Q899</accession>
<organism evidence="1 2">
    <name type="scientific">Stenotrophomonas phage Salva</name>
    <dbReference type="NCBI Taxonomy" id="2801524"/>
    <lineage>
        <taxon>Viruses</taxon>
        <taxon>Duplodnaviria</taxon>
        <taxon>Heunggongvirae</taxon>
        <taxon>Uroviricota</taxon>
        <taxon>Caudoviricetes</taxon>
        <taxon>Beaumontvirinae</taxon>
        <taxon>Salvavirus</taxon>
        <taxon>Salvavirus salva</taxon>
    </lineage>
</organism>
<gene>
    <name evidence="1" type="ORF">CPT_Salva_091</name>
</gene>
<name>A0A8B6Q899_9CAUD</name>
<dbReference type="Proteomes" id="UP000595272">
    <property type="component" value="Segment"/>
</dbReference>
<protein>
    <submittedName>
        <fullName evidence="1">Uncharacterized protein</fullName>
    </submittedName>
</protein>
<sequence length="73" mass="8503">MKVTKYTGIVNETTGWHTLYSLQRDDGGFTESGTYDRFFKIGEDRYVAMPYWHDQDFPIILSASEVMEMIALK</sequence>
<keyword evidence="2" id="KW-1185">Reference proteome</keyword>
<dbReference type="EMBL" id="MW393850">
    <property type="protein sequence ID" value="QQM18254.1"/>
    <property type="molecule type" value="Genomic_DNA"/>
</dbReference>
<proteinExistence type="predicted"/>